<evidence type="ECO:0000256" key="2">
    <source>
        <dbReference type="SAM" id="Phobius"/>
    </source>
</evidence>
<feature type="region of interest" description="Disordered" evidence="1">
    <location>
        <begin position="328"/>
        <end position="360"/>
    </location>
</feature>
<feature type="transmembrane region" description="Helical" evidence="2">
    <location>
        <begin position="81"/>
        <end position="98"/>
    </location>
</feature>
<gene>
    <name evidence="3" type="ORF">PYCCODRAFT_872276</name>
</gene>
<feature type="compositionally biased region" description="Polar residues" evidence="1">
    <location>
        <begin position="28"/>
        <end position="38"/>
    </location>
</feature>
<dbReference type="Proteomes" id="UP000193067">
    <property type="component" value="Unassembled WGS sequence"/>
</dbReference>
<organism evidence="3 4">
    <name type="scientific">Trametes coccinea (strain BRFM310)</name>
    <name type="common">Pycnoporus coccineus</name>
    <dbReference type="NCBI Taxonomy" id="1353009"/>
    <lineage>
        <taxon>Eukaryota</taxon>
        <taxon>Fungi</taxon>
        <taxon>Dikarya</taxon>
        <taxon>Basidiomycota</taxon>
        <taxon>Agaricomycotina</taxon>
        <taxon>Agaricomycetes</taxon>
        <taxon>Polyporales</taxon>
        <taxon>Polyporaceae</taxon>
        <taxon>Trametes</taxon>
    </lineage>
</organism>
<protein>
    <submittedName>
        <fullName evidence="3">Uncharacterized protein</fullName>
    </submittedName>
</protein>
<evidence type="ECO:0000256" key="1">
    <source>
        <dbReference type="SAM" id="MobiDB-lite"/>
    </source>
</evidence>
<reference evidence="3 4" key="1">
    <citation type="journal article" date="2015" name="Biotechnol. Biofuels">
        <title>Enhanced degradation of softwood versus hardwood by the white-rot fungus Pycnoporus coccineus.</title>
        <authorList>
            <person name="Couturier M."/>
            <person name="Navarro D."/>
            <person name="Chevret D."/>
            <person name="Henrissat B."/>
            <person name="Piumi F."/>
            <person name="Ruiz-Duenas F.J."/>
            <person name="Martinez A.T."/>
            <person name="Grigoriev I.V."/>
            <person name="Riley R."/>
            <person name="Lipzen A."/>
            <person name="Berrin J.G."/>
            <person name="Master E.R."/>
            <person name="Rosso M.N."/>
        </authorList>
    </citation>
    <scope>NUCLEOTIDE SEQUENCE [LARGE SCALE GENOMIC DNA]</scope>
    <source>
        <strain evidence="3 4">BRFM310</strain>
    </source>
</reference>
<keyword evidence="2" id="KW-0812">Transmembrane</keyword>
<sequence length="360" mass="39888">MCSVFRMSSRMATDPFFASPSDSGRLGTRSSPRHSPTAHNPPRSPDSTPPRPRNVAHTRPQTTDRALHCPHAYCFSPCSRCLPIALSLIVYICAATYLRCHRPLVLVFCSCSSTHPHLLPLGTSSVGCVGGPGVLPWDFVGVTGTGCFLICVFGQSLRIHPFQVYICHSTLRRPLILSLVWSASLVALVVPLHCIINRTRTYVFAPLHLCSRPPHGTLINKSNVYQYLPPSSRFGKRLADSARPVVLVLASLPHRSASFFISAPPTIDFSLLPLHLLPHCPHNHRHRDLGYGYGPPSPAYLICLSVSLRPGYRYVFRNSHDPRLACAHAERSTARSPRLPTHRTKNFRSPGDEDVLERVH</sequence>
<keyword evidence="2" id="KW-0472">Membrane</keyword>
<keyword evidence="4" id="KW-1185">Reference proteome</keyword>
<evidence type="ECO:0000313" key="4">
    <source>
        <dbReference type="Proteomes" id="UP000193067"/>
    </source>
</evidence>
<proteinExistence type="predicted"/>
<feature type="transmembrane region" description="Helical" evidence="2">
    <location>
        <begin position="134"/>
        <end position="154"/>
    </location>
</feature>
<dbReference type="EMBL" id="KZ084130">
    <property type="protein sequence ID" value="OSC99180.1"/>
    <property type="molecule type" value="Genomic_DNA"/>
</dbReference>
<accession>A0A1Y2IFW7</accession>
<feature type="compositionally biased region" description="Pro residues" evidence="1">
    <location>
        <begin position="42"/>
        <end position="52"/>
    </location>
</feature>
<name>A0A1Y2IFW7_TRAC3</name>
<keyword evidence="2" id="KW-1133">Transmembrane helix</keyword>
<dbReference type="AlphaFoldDB" id="A0A1Y2IFW7"/>
<feature type="transmembrane region" description="Helical" evidence="2">
    <location>
        <begin position="175"/>
        <end position="193"/>
    </location>
</feature>
<feature type="region of interest" description="Disordered" evidence="1">
    <location>
        <begin position="14"/>
        <end position="62"/>
    </location>
</feature>
<evidence type="ECO:0000313" key="3">
    <source>
        <dbReference type="EMBL" id="OSC99180.1"/>
    </source>
</evidence>